<keyword evidence="3" id="KW-0547">Nucleotide-binding</keyword>
<evidence type="ECO:0000256" key="3">
    <source>
        <dbReference type="ARBA" id="ARBA00022741"/>
    </source>
</evidence>
<dbReference type="GO" id="GO:0008360">
    <property type="term" value="P:regulation of cell shape"/>
    <property type="evidence" value="ECO:0007669"/>
    <property type="project" value="UniProtKB-KW"/>
</dbReference>
<dbReference type="SUPFAM" id="SSF53244">
    <property type="entry name" value="MurD-like peptide ligases, peptide-binding domain"/>
    <property type="match status" value="1"/>
</dbReference>
<dbReference type="Gene3D" id="3.40.1190.10">
    <property type="entry name" value="Mur-like, catalytic domain"/>
    <property type="match status" value="1"/>
</dbReference>
<dbReference type="Pfam" id="PF08245">
    <property type="entry name" value="Mur_ligase_M"/>
    <property type="match status" value="1"/>
</dbReference>
<keyword evidence="6" id="KW-0133">Cell shape</keyword>
<dbReference type="InterPro" id="IPR005863">
    <property type="entry name" value="UDP-N-AcMur_synth"/>
</dbReference>
<keyword evidence="1 9" id="KW-0436">Ligase</keyword>
<dbReference type="EMBL" id="QBKR01000022">
    <property type="protein sequence ID" value="PTX55059.1"/>
    <property type="molecule type" value="Genomic_DNA"/>
</dbReference>
<dbReference type="InterPro" id="IPR036615">
    <property type="entry name" value="Mur_ligase_C_dom_sf"/>
</dbReference>
<evidence type="ECO:0000256" key="4">
    <source>
        <dbReference type="ARBA" id="ARBA00022840"/>
    </source>
</evidence>
<dbReference type="GO" id="GO:0008766">
    <property type="term" value="F:UDP-N-acetylmuramoylalanyl-D-glutamyl-2,6-diaminopimelate-D-alanyl-D-alanine ligase activity"/>
    <property type="evidence" value="ECO:0007669"/>
    <property type="project" value="RHEA"/>
</dbReference>
<dbReference type="Pfam" id="PF02875">
    <property type="entry name" value="Mur_ligase_C"/>
    <property type="match status" value="1"/>
</dbReference>
<accession>A0A2T6BG73</accession>
<keyword evidence="5 6" id="KW-0131">Cell cycle</keyword>
<evidence type="ECO:0000259" key="7">
    <source>
        <dbReference type="Pfam" id="PF02875"/>
    </source>
</evidence>
<dbReference type="NCBIfam" id="TIGR01143">
    <property type="entry name" value="murF"/>
    <property type="match status" value="1"/>
</dbReference>
<dbReference type="EC" id="6.3.2.10" evidence="6"/>
<evidence type="ECO:0000256" key="1">
    <source>
        <dbReference type="ARBA" id="ARBA00022598"/>
    </source>
</evidence>
<comment type="pathway">
    <text evidence="6">Cell wall biogenesis; peptidoglycan biosynthesis.</text>
</comment>
<dbReference type="PANTHER" id="PTHR43024">
    <property type="entry name" value="UDP-N-ACETYLMURAMOYL-TRIPEPTIDE--D-ALANYL-D-ALANINE LIGASE"/>
    <property type="match status" value="1"/>
</dbReference>
<dbReference type="GO" id="GO:0005737">
    <property type="term" value="C:cytoplasm"/>
    <property type="evidence" value="ECO:0007669"/>
    <property type="project" value="UniProtKB-SubCell"/>
</dbReference>
<comment type="subcellular location">
    <subcellularLocation>
        <location evidence="6">Cytoplasm</location>
    </subcellularLocation>
</comment>
<dbReference type="Proteomes" id="UP000244240">
    <property type="component" value="Unassembled WGS sequence"/>
</dbReference>
<dbReference type="InterPro" id="IPR013221">
    <property type="entry name" value="Mur_ligase_cen"/>
</dbReference>
<reference evidence="9 10" key="1">
    <citation type="submission" date="2018-04" db="EMBL/GenBank/DDBJ databases">
        <title>Genomic Encyclopedia of Archaeal and Bacterial Type Strains, Phase II (KMG-II): from individual species to whole genera.</title>
        <authorList>
            <person name="Goeker M."/>
        </authorList>
    </citation>
    <scope>NUCLEOTIDE SEQUENCE [LARGE SCALE GENOMIC DNA]</scope>
    <source>
        <strain evidence="9 10">DSM 45787</strain>
    </source>
</reference>
<feature type="domain" description="Mur ligase C-terminal" evidence="7">
    <location>
        <begin position="304"/>
        <end position="430"/>
    </location>
</feature>
<keyword evidence="6" id="KW-0961">Cell wall biogenesis/degradation</keyword>
<evidence type="ECO:0000313" key="10">
    <source>
        <dbReference type="Proteomes" id="UP000244240"/>
    </source>
</evidence>
<name>A0A2T6BG73_9BACL</name>
<keyword evidence="4" id="KW-0067">ATP-binding</keyword>
<dbReference type="PANTHER" id="PTHR43024:SF1">
    <property type="entry name" value="UDP-N-ACETYLMURAMOYL-TRIPEPTIDE--D-ALANYL-D-ALANINE LIGASE"/>
    <property type="match status" value="1"/>
</dbReference>
<keyword evidence="2 6" id="KW-0132">Cell division</keyword>
<dbReference type="GO" id="GO:0071555">
    <property type="term" value="P:cell wall organization"/>
    <property type="evidence" value="ECO:0007669"/>
    <property type="project" value="UniProtKB-KW"/>
</dbReference>
<protein>
    <recommendedName>
        <fullName evidence="6">UDP-N-acetylmuramoyl-tripeptide--D-alanyl-D-alanine ligase</fullName>
        <ecNumber evidence="6">6.3.2.10</ecNumber>
    </recommendedName>
</protein>
<proteinExistence type="predicted"/>
<dbReference type="SUPFAM" id="SSF53623">
    <property type="entry name" value="MurD-like peptide ligases, catalytic domain"/>
    <property type="match status" value="1"/>
</dbReference>
<evidence type="ECO:0000313" key="9">
    <source>
        <dbReference type="EMBL" id="PTX55059.1"/>
    </source>
</evidence>
<comment type="caution">
    <text evidence="9">The sequence shown here is derived from an EMBL/GenBank/DDBJ whole genome shotgun (WGS) entry which is preliminary data.</text>
</comment>
<dbReference type="GO" id="GO:0051301">
    <property type="term" value="P:cell division"/>
    <property type="evidence" value="ECO:0007669"/>
    <property type="project" value="UniProtKB-KW"/>
</dbReference>
<keyword evidence="6" id="KW-0573">Peptidoglycan synthesis</keyword>
<gene>
    <name evidence="9" type="ORF">C8P63_12218</name>
</gene>
<dbReference type="InterPro" id="IPR004101">
    <property type="entry name" value="Mur_ligase_C"/>
</dbReference>
<dbReference type="InterPro" id="IPR051046">
    <property type="entry name" value="MurCDEF_CellWall_CoF430Synth"/>
</dbReference>
<sequence>MIRGNGGSILRTANLGKPSSLRRNQIYFYSTSRSREKQLAALAKTPPVAVVLPEDVPASSLPGESAVIRVKNNKRAIWRLANWNWKHHSPRVAAVTGSAGKSTTTAMVGTILKKTKRVVHTTENLNTFSFLPSYLLRLSSKDQVLLLEMGMKSLNNIARQCRVVRPEVGAVTNVGEAHAGSLGGLDRVVKAKQELIDGLRKGGTLFLNADCPRSRRLSTRRFQGKVHTFGIQHPSDIQANHLRYTPFGMSFDVKMEGKRGTFRIPTWGEHNVYNALAAIGIARALGMDFSSIKRGLERVKLPKMRLQRLAGTRGRVLINDAWNANPTAMRAGLTVLKHLSGKRTSVAVLGDMQELGNYTWTAHRQVGRFVARMNLDRLVTYGRESREIGKAAVAAGMSPKRVIHFTSRESLIRYLRNTPPRSMIYFKASRKLKLEKIVDSLRFS</sequence>
<dbReference type="Gene3D" id="3.90.190.20">
    <property type="entry name" value="Mur ligase, C-terminal domain"/>
    <property type="match status" value="1"/>
</dbReference>
<dbReference type="GO" id="GO:0009252">
    <property type="term" value="P:peptidoglycan biosynthetic process"/>
    <property type="evidence" value="ECO:0007669"/>
    <property type="project" value="UniProtKB-UniPathway"/>
</dbReference>
<dbReference type="GO" id="GO:0005524">
    <property type="term" value="F:ATP binding"/>
    <property type="evidence" value="ECO:0007669"/>
    <property type="project" value="UniProtKB-KW"/>
</dbReference>
<feature type="domain" description="Mur ligase central" evidence="8">
    <location>
        <begin position="95"/>
        <end position="282"/>
    </location>
</feature>
<evidence type="ECO:0000256" key="6">
    <source>
        <dbReference type="RuleBase" id="RU004136"/>
    </source>
</evidence>
<organism evidence="9 10">
    <name type="scientific">Melghirimyces profundicolus</name>
    <dbReference type="NCBI Taxonomy" id="1242148"/>
    <lineage>
        <taxon>Bacteria</taxon>
        <taxon>Bacillati</taxon>
        <taxon>Bacillota</taxon>
        <taxon>Bacilli</taxon>
        <taxon>Bacillales</taxon>
        <taxon>Thermoactinomycetaceae</taxon>
        <taxon>Melghirimyces</taxon>
    </lineage>
</organism>
<comment type="function">
    <text evidence="6">Involved in cell wall formation. Catalyzes the final step in the synthesis of UDP-N-acetylmuramoyl-pentapeptide, the precursor of murein.</text>
</comment>
<dbReference type="UniPathway" id="UPA00219"/>
<dbReference type="InterPro" id="IPR036565">
    <property type="entry name" value="Mur-like_cat_sf"/>
</dbReference>
<evidence type="ECO:0000256" key="5">
    <source>
        <dbReference type="ARBA" id="ARBA00023306"/>
    </source>
</evidence>
<dbReference type="AlphaFoldDB" id="A0A2T6BG73"/>
<comment type="catalytic activity">
    <reaction evidence="6">
        <text>D-alanyl-D-alanine + UDP-N-acetyl-alpha-D-muramoyl-L-alanyl-gamma-D-glutamyl-meso-2,6-diaminopimelate + ATP = UDP-N-acetyl-alpha-D-muramoyl-L-alanyl-gamma-D-glutamyl-meso-2,6-diaminopimeloyl-D-alanyl-D-alanine + ADP + phosphate + H(+)</text>
        <dbReference type="Rhea" id="RHEA:28374"/>
        <dbReference type="ChEBI" id="CHEBI:15378"/>
        <dbReference type="ChEBI" id="CHEBI:30616"/>
        <dbReference type="ChEBI" id="CHEBI:43474"/>
        <dbReference type="ChEBI" id="CHEBI:57822"/>
        <dbReference type="ChEBI" id="CHEBI:61386"/>
        <dbReference type="ChEBI" id="CHEBI:83905"/>
        <dbReference type="ChEBI" id="CHEBI:456216"/>
        <dbReference type="EC" id="6.3.2.10"/>
    </reaction>
</comment>
<dbReference type="GO" id="GO:0047480">
    <property type="term" value="F:UDP-N-acetylmuramoyl-tripeptide-D-alanyl-D-alanine ligase activity"/>
    <property type="evidence" value="ECO:0007669"/>
    <property type="project" value="UniProtKB-EC"/>
</dbReference>
<keyword evidence="10" id="KW-1185">Reference proteome</keyword>
<evidence type="ECO:0000259" key="8">
    <source>
        <dbReference type="Pfam" id="PF08245"/>
    </source>
</evidence>
<evidence type="ECO:0000256" key="2">
    <source>
        <dbReference type="ARBA" id="ARBA00022618"/>
    </source>
</evidence>